<dbReference type="EMBL" id="CM001368">
    <property type="protein sequence ID" value="EHJ48791.1"/>
    <property type="molecule type" value="Genomic_DNA"/>
</dbReference>
<protein>
    <recommendedName>
        <fullName evidence="4">Glycosyltransferase RgtA/B/C/D-like domain-containing protein</fullName>
    </recommendedName>
</protein>
<feature type="transmembrane region" description="Helical" evidence="1">
    <location>
        <begin position="414"/>
        <end position="432"/>
    </location>
</feature>
<feature type="transmembrane region" description="Helical" evidence="1">
    <location>
        <begin position="263"/>
        <end position="282"/>
    </location>
</feature>
<keyword evidence="1" id="KW-0472">Membrane</keyword>
<proteinExistence type="predicted"/>
<evidence type="ECO:0000313" key="3">
    <source>
        <dbReference type="Proteomes" id="UP000004662"/>
    </source>
</evidence>
<dbReference type="eggNOG" id="ENOG502ZEU7">
    <property type="taxonomic scope" value="Bacteria"/>
</dbReference>
<organism evidence="2 3">
    <name type="scientific">Solidesulfovibrio carbinoliphilus subsp. oakridgensis</name>
    <dbReference type="NCBI Taxonomy" id="694327"/>
    <lineage>
        <taxon>Bacteria</taxon>
        <taxon>Pseudomonadati</taxon>
        <taxon>Thermodesulfobacteriota</taxon>
        <taxon>Desulfovibrionia</taxon>
        <taxon>Desulfovibrionales</taxon>
        <taxon>Desulfovibrionaceae</taxon>
        <taxon>Solidesulfovibrio</taxon>
    </lineage>
</organism>
<keyword evidence="1" id="KW-1133">Transmembrane helix</keyword>
<feature type="transmembrane region" description="Helical" evidence="1">
    <location>
        <begin position="222"/>
        <end position="242"/>
    </location>
</feature>
<feature type="transmembrane region" description="Helical" evidence="1">
    <location>
        <begin position="102"/>
        <end position="131"/>
    </location>
</feature>
<feature type="transmembrane region" description="Helical" evidence="1">
    <location>
        <begin position="384"/>
        <end position="402"/>
    </location>
</feature>
<feature type="transmembrane region" description="Helical" evidence="1">
    <location>
        <begin position="316"/>
        <end position="334"/>
    </location>
</feature>
<feature type="transmembrane region" description="Helical" evidence="1">
    <location>
        <begin position="346"/>
        <end position="364"/>
    </location>
</feature>
<sequence>MLFSRTPVPGPGPDRPPSWPGPACRLLPAAVLLAVALLAFAGYLRTGPTTSDDLVYEEQAITGRLGDFVAELAANAGRFHHYLHVGLTAQASRLDSLPARKALSLAVFLAAIGSLSLLVARVAALPALGWLTALFCLALYQDNWHHNILSSYPLVFDSGLLCMAWAGFCLWRHGASGRGGWLAAANLLAFAGFCHYEPFLCYMPVLWGIVWLSGRGGARLRLRTMALASLAVPVYLTLYLGFRFLHPTRYAGNALDLAHPLRILAAMAAYSQSALPLGSFSLNLEYVNRFPAITTGQVFGFGQYLTGLAANWPRLAPAWLALAVLAGGLTYHCLTAGNGRPRFRWLPALLAVYAVYGPNFLVALSPDYQEPTTRGIDWYVTSTFSGYAVAVLLALAGLWLTGRLAGRPGLGRTVAGGLAVLVAATTLVNASVNASVLESKVASASRWRAAALLAKSPALAQMPEGAVLVAPDLFAPVNVELTGPGYWEAFLARRSGRHVRVVEGLDPGHPPALPVYVLRRLSAPTAEETVIALARVSRLGPPHPDPYAARPDAPTLWADRVDVVVDATNRFFDLLCQDGPSWRVLPVSAAGRRGLGETVVTGADMAVGALTLVPAGTLAPAPDPVGGGASLTLRFGDGFTLPERALTGPMVFAGNTGEVILHNPGPAPAAARLDFALIAFSPVRLAVAGPGLDTAIASTGLSTPITLALPDLPAGTSRLVFTVIPPEAAPGKRFGILGATLTPQSGPAPALP</sequence>
<evidence type="ECO:0000256" key="1">
    <source>
        <dbReference type="SAM" id="Phobius"/>
    </source>
</evidence>
<keyword evidence="3" id="KW-1185">Reference proteome</keyword>
<evidence type="ECO:0008006" key="4">
    <source>
        <dbReference type="Google" id="ProtNLM"/>
    </source>
</evidence>
<dbReference type="RefSeq" id="WP_009182151.1">
    <property type="nucleotide sequence ID" value="NZ_CM001368.1"/>
</dbReference>
<gene>
    <name evidence="2" type="ORF">DFW101_2787</name>
</gene>
<feature type="transmembrane region" description="Helical" evidence="1">
    <location>
        <begin position="26"/>
        <end position="44"/>
    </location>
</feature>
<reference evidence="3" key="1">
    <citation type="journal article" date="2015" name="Genome Announc.">
        <title>High-Quality Draft Genome Sequence of Desulfovibrio carbinoliphilus FW-101-2B, an Organic Acid-Oxidizing Sulfate-Reducing Bacterium Isolated from Uranium(VI)-Contaminated Groundwater.</title>
        <authorList>
            <person name="Ramsay B.D."/>
            <person name="Hwang C."/>
            <person name="Woo H.L."/>
            <person name="Carroll S.L."/>
            <person name="Lucas S."/>
            <person name="Han J."/>
            <person name="Lapidus A.L."/>
            <person name="Cheng J.F."/>
            <person name="Goodwin L.A."/>
            <person name="Pitluck S."/>
            <person name="Peters L."/>
            <person name="Chertkov O."/>
            <person name="Held B."/>
            <person name="Detter J.C."/>
            <person name="Han C.S."/>
            <person name="Tapia R."/>
            <person name="Land M.L."/>
            <person name="Hauser L.J."/>
            <person name="Kyrpides N.C."/>
            <person name="Ivanova N.N."/>
            <person name="Mikhailova N."/>
            <person name="Pagani I."/>
            <person name="Woyke T."/>
            <person name="Arkin A.P."/>
            <person name="Dehal P."/>
            <person name="Chivian D."/>
            <person name="Criddle C.S."/>
            <person name="Wu W."/>
            <person name="Chakraborty R."/>
            <person name="Hazen T.C."/>
            <person name="Fields M.W."/>
        </authorList>
    </citation>
    <scope>NUCLEOTIDE SEQUENCE [LARGE SCALE GENOMIC DNA]</scope>
    <source>
        <strain evidence="3">FW-101-2B</strain>
    </source>
</reference>
<dbReference type="AlphaFoldDB" id="G7QB49"/>
<name>G7QB49_9BACT</name>
<dbReference type="Proteomes" id="UP000004662">
    <property type="component" value="Chromosome"/>
</dbReference>
<dbReference type="HOGENOM" id="CLU_378888_0_0_7"/>
<feature type="transmembrane region" description="Helical" evidence="1">
    <location>
        <begin position="183"/>
        <end position="210"/>
    </location>
</feature>
<keyword evidence="1" id="KW-0812">Transmembrane</keyword>
<dbReference type="STRING" id="694327.DFW101_2787"/>
<evidence type="ECO:0000313" key="2">
    <source>
        <dbReference type="EMBL" id="EHJ48791.1"/>
    </source>
</evidence>
<accession>G7QB49</accession>